<keyword evidence="2" id="KW-0812">Transmembrane</keyword>
<keyword evidence="4" id="KW-1185">Reference proteome</keyword>
<evidence type="ECO:0000313" key="3">
    <source>
        <dbReference type="EMBL" id="SDF48590.1"/>
    </source>
</evidence>
<evidence type="ECO:0000256" key="2">
    <source>
        <dbReference type="SAM" id="Phobius"/>
    </source>
</evidence>
<sequence length="198" mass="20595">MAQPPVPPPGGQQPWGADPYGPQGPHGQQPWSQPPWGQPPYGQPPYGQQPWGHPPQKDNKNTVIGLAIGAVVVVTAVVVALVVFLGGGDDDVPVAAPPTVTLSLPPLPSLPSISLPSLPSDGSLYGSIIEGTPTSPDGLGDDAELDGYAQDCFDGSVEGCLDLYASSPVDSEYERYAESCGGRVPWTEESTVFDCFTS</sequence>
<accession>A0A1G7LHW5</accession>
<proteinExistence type="predicted"/>
<reference evidence="4" key="1">
    <citation type="submission" date="2016-10" db="EMBL/GenBank/DDBJ databases">
        <authorList>
            <person name="Varghese N."/>
            <person name="Submissions S."/>
        </authorList>
    </citation>
    <scope>NUCLEOTIDE SEQUENCE [LARGE SCALE GENOMIC DNA]</scope>
    <source>
        <strain evidence="4">DSM 44526</strain>
    </source>
</reference>
<feature type="compositionally biased region" description="Pro residues" evidence="1">
    <location>
        <begin position="1"/>
        <end position="11"/>
    </location>
</feature>
<gene>
    <name evidence="3" type="ORF">SAMN05660324_0256</name>
</gene>
<protein>
    <submittedName>
        <fullName evidence="3">Uncharacterized protein</fullName>
    </submittedName>
</protein>
<feature type="compositionally biased region" description="Pro residues" evidence="1">
    <location>
        <begin position="32"/>
        <end position="43"/>
    </location>
</feature>
<evidence type="ECO:0000256" key="1">
    <source>
        <dbReference type="SAM" id="MobiDB-lite"/>
    </source>
</evidence>
<organism evidence="3 4">
    <name type="scientific">Klenkia brasiliensis</name>
    <dbReference type="NCBI Taxonomy" id="333142"/>
    <lineage>
        <taxon>Bacteria</taxon>
        <taxon>Bacillati</taxon>
        <taxon>Actinomycetota</taxon>
        <taxon>Actinomycetes</taxon>
        <taxon>Geodermatophilales</taxon>
        <taxon>Geodermatophilaceae</taxon>
        <taxon>Klenkia</taxon>
    </lineage>
</organism>
<dbReference type="Proteomes" id="UP000198863">
    <property type="component" value="Unassembled WGS sequence"/>
</dbReference>
<dbReference type="EMBL" id="FNCF01000001">
    <property type="protein sequence ID" value="SDF48590.1"/>
    <property type="molecule type" value="Genomic_DNA"/>
</dbReference>
<name>A0A1G7LHW5_9ACTN</name>
<evidence type="ECO:0000313" key="4">
    <source>
        <dbReference type="Proteomes" id="UP000198863"/>
    </source>
</evidence>
<dbReference type="AlphaFoldDB" id="A0A1G7LHW5"/>
<keyword evidence="2" id="KW-1133">Transmembrane helix</keyword>
<keyword evidence="2" id="KW-0472">Membrane</keyword>
<feature type="region of interest" description="Disordered" evidence="1">
    <location>
        <begin position="1"/>
        <end position="58"/>
    </location>
</feature>
<feature type="compositionally biased region" description="Low complexity" evidence="1">
    <location>
        <begin position="12"/>
        <end position="31"/>
    </location>
</feature>
<feature type="transmembrane region" description="Helical" evidence="2">
    <location>
        <begin position="63"/>
        <end position="85"/>
    </location>
</feature>